<dbReference type="OrthoDB" id="2523383at2759"/>
<evidence type="ECO:0000313" key="2">
    <source>
        <dbReference type="Proteomes" id="UP000799118"/>
    </source>
</evidence>
<organism evidence="1 2">
    <name type="scientific">Gymnopus androsaceus JB14</name>
    <dbReference type="NCBI Taxonomy" id="1447944"/>
    <lineage>
        <taxon>Eukaryota</taxon>
        <taxon>Fungi</taxon>
        <taxon>Dikarya</taxon>
        <taxon>Basidiomycota</taxon>
        <taxon>Agaricomycotina</taxon>
        <taxon>Agaricomycetes</taxon>
        <taxon>Agaricomycetidae</taxon>
        <taxon>Agaricales</taxon>
        <taxon>Marasmiineae</taxon>
        <taxon>Omphalotaceae</taxon>
        <taxon>Gymnopus</taxon>
    </lineage>
</organism>
<proteinExistence type="predicted"/>
<dbReference type="Proteomes" id="UP000799118">
    <property type="component" value="Unassembled WGS sequence"/>
</dbReference>
<dbReference type="Gene3D" id="3.30.710.10">
    <property type="entry name" value="Potassium Channel Kv1.1, Chain A"/>
    <property type="match status" value="1"/>
</dbReference>
<dbReference type="CDD" id="cd18186">
    <property type="entry name" value="BTB_POZ_ZBTB_KLHL-like"/>
    <property type="match status" value="1"/>
</dbReference>
<dbReference type="EMBL" id="ML769408">
    <property type="protein sequence ID" value="KAE9405574.1"/>
    <property type="molecule type" value="Genomic_DNA"/>
</dbReference>
<evidence type="ECO:0000313" key="1">
    <source>
        <dbReference type="EMBL" id="KAE9405574.1"/>
    </source>
</evidence>
<accession>A0A6A4I9X2</accession>
<keyword evidence="2" id="KW-1185">Reference proteome</keyword>
<gene>
    <name evidence="1" type="ORF">BT96DRAFT_916049</name>
</gene>
<protein>
    <recommendedName>
        <fullName evidence="3">BTB domain-containing protein</fullName>
    </recommendedName>
</protein>
<sequence length="199" mass="21968">MPKSHLPPSLSIPLRAPPSRVTPTYPTHVLAVSSSRSSHDSQAIMVPVHSLVLAAQCARFPELRTPSMPVSHTLTLPVIPIAVPSPAAFTVLRSFMYDHRLDSVLKALFPLPANFLANLSHSTVRATMTSGQVLHQLSLYLCEASKYDLQTLTKHTAHVKDLWQDMVTLGLFDTELWDTIDLAWEIVLGAMNLAVVMRQ</sequence>
<name>A0A6A4I9X2_9AGAR</name>
<reference evidence="1" key="1">
    <citation type="journal article" date="2019" name="Environ. Microbiol.">
        <title>Fungal ecological strategies reflected in gene transcription - a case study of two litter decomposers.</title>
        <authorList>
            <person name="Barbi F."/>
            <person name="Kohler A."/>
            <person name="Barry K."/>
            <person name="Baskaran P."/>
            <person name="Daum C."/>
            <person name="Fauchery L."/>
            <person name="Ihrmark K."/>
            <person name="Kuo A."/>
            <person name="LaButti K."/>
            <person name="Lipzen A."/>
            <person name="Morin E."/>
            <person name="Grigoriev I.V."/>
            <person name="Henrissat B."/>
            <person name="Lindahl B."/>
            <person name="Martin F."/>
        </authorList>
    </citation>
    <scope>NUCLEOTIDE SEQUENCE</scope>
    <source>
        <strain evidence="1">JB14</strain>
    </source>
</reference>
<dbReference type="InterPro" id="IPR011333">
    <property type="entry name" value="SKP1/BTB/POZ_sf"/>
</dbReference>
<dbReference type="AlphaFoldDB" id="A0A6A4I9X2"/>
<evidence type="ECO:0008006" key="3">
    <source>
        <dbReference type="Google" id="ProtNLM"/>
    </source>
</evidence>